<sequence length="128" mass="13466">MSIQSISPATLGLGPRLSDTAQSAPPVPESQAGRLDGTSAVSLQRPPQLSGTPSDPSQVQQALDEVRKALAPVAQNLLFSLDDDTGRTVIKIIDSSTDEVIKQIPSEEILAISKALDKLQGLLVKQQA</sequence>
<dbReference type="RefSeq" id="WP_169208652.1">
    <property type="nucleotide sequence ID" value="NZ_CP059560.1"/>
</dbReference>
<keyword evidence="3" id="KW-1185">Reference proteome</keyword>
<dbReference type="Pfam" id="PF03646">
    <property type="entry name" value="FlaG"/>
    <property type="match status" value="1"/>
</dbReference>
<proteinExistence type="predicted"/>
<evidence type="ECO:0000256" key="1">
    <source>
        <dbReference type="SAM" id="MobiDB-lite"/>
    </source>
</evidence>
<dbReference type="Gene3D" id="3.30.160.170">
    <property type="entry name" value="FlaG-like"/>
    <property type="match status" value="1"/>
</dbReference>
<dbReference type="PANTHER" id="PTHR37166:SF1">
    <property type="entry name" value="PROTEIN FLAG"/>
    <property type="match status" value="1"/>
</dbReference>
<comment type="caution">
    <text evidence="2">The sequence shown here is derived from an EMBL/GenBank/DDBJ whole genome shotgun (WGS) entry which is preliminary data.</text>
</comment>
<accession>A0ABX1MZ49</accession>
<feature type="region of interest" description="Disordered" evidence="1">
    <location>
        <begin position="1"/>
        <end position="61"/>
    </location>
</feature>
<dbReference type="InterPro" id="IPR005186">
    <property type="entry name" value="FlaG"/>
</dbReference>
<gene>
    <name evidence="2" type="ORF">GPA26_22975</name>
</gene>
<evidence type="ECO:0000313" key="3">
    <source>
        <dbReference type="Proteomes" id="UP000652074"/>
    </source>
</evidence>
<keyword evidence="2" id="KW-0966">Cell projection</keyword>
<name>A0ABX1MZ49_9RHOO</name>
<dbReference type="Proteomes" id="UP000652074">
    <property type="component" value="Unassembled WGS sequence"/>
</dbReference>
<dbReference type="InterPro" id="IPR035924">
    <property type="entry name" value="FlaG-like_sf"/>
</dbReference>
<dbReference type="EMBL" id="WTVR01000078">
    <property type="protein sequence ID" value="NMF91334.1"/>
    <property type="molecule type" value="Genomic_DNA"/>
</dbReference>
<reference evidence="2 3" key="1">
    <citation type="submission" date="2019-12" db="EMBL/GenBank/DDBJ databases">
        <title>Comparative genomics gives insights into the taxonomy of the Azoarcus-Aromatoleum group and reveals separate origins of nif in the plant-associated Azoarcus and non-plant-associated Aromatoleum sub-groups.</title>
        <authorList>
            <person name="Lafos M."/>
            <person name="Maluk M."/>
            <person name="Batista M."/>
            <person name="Junghare M."/>
            <person name="Carmona M."/>
            <person name="Faoro H."/>
            <person name="Cruz L.M."/>
            <person name="Battistoni F."/>
            <person name="De Souza E."/>
            <person name="Pedrosa F."/>
            <person name="Chen W.-M."/>
            <person name="Poole P.S."/>
            <person name="Dixon R.A."/>
            <person name="James E.K."/>
        </authorList>
    </citation>
    <scope>NUCLEOTIDE SEQUENCE [LARGE SCALE GENOMIC DNA]</scope>
    <source>
        <strain evidence="2 3">ToN1</strain>
    </source>
</reference>
<dbReference type="PANTHER" id="PTHR37166">
    <property type="entry name" value="PROTEIN FLAG"/>
    <property type="match status" value="1"/>
</dbReference>
<feature type="compositionally biased region" description="Polar residues" evidence="1">
    <location>
        <begin position="39"/>
        <end position="61"/>
    </location>
</feature>
<protein>
    <submittedName>
        <fullName evidence="2">Flagellar protein</fullName>
    </submittedName>
</protein>
<keyword evidence="2" id="KW-0969">Cilium</keyword>
<evidence type="ECO:0000313" key="2">
    <source>
        <dbReference type="EMBL" id="NMF91334.1"/>
    </source>
</evidence>
<keyword evidence="2" id="KW-0282">Flagellum</keyword>
<dbReference type="SUPFAM" id="SSF160214">
    <property type="entry name" value="FlaG-like"/>
    <property type="match status" value="1"/>
</dbReference>
<organism evidence="2 3">
    <name type="scientific">Aromatoleum petrolei</name>
    <dbReference type="NCBI Taxonomy" id="76116"/>
    <lineage>
        <taxon>Bacteria</taxon>
        <taxon>Pseudomonadati</taxon>
        <taxon>Pseudomonadota</taxon>
        <taxon>Betaproteobacteria</taxon>
        <taxon>Rhodocyclales</taxon>
        <taxon>Rhodocyclaceae</taxon>
        <taxon>Aromatoleum</taxon>
    </lineage>
</organism>